<dbReference type="InterPro" id="IPR013011">
    <property type="entry name" value="PTS_EIIB_2"/>
</dbReference>
<dbReference type="Gene3D" id="3.40.50.2300">
    <property type="match status" value="1"/>
</dbReference>
<dbReference type="Gene3D" id="3.40.930.10">
    <property type="entry name" value="Mannitol-specific EII, Chain A"/>
    <property type="match status" value="1"/>
</dbReference>
<proteinExistence type="predicted"/>
<dbReference type="Pfam" id="PF00359">
    <property type="entry name" value="PTS_EIIA_2"/>
    <property type="match status" value="1"/>
</dbReference>
<protein>
    <submittedName>
        <fullName evidence="9">Putative licABCH operon regulator</fullName>
    </submittedName>
</protein>
<evidence type="ECO:0000256" key="5">
    <source>
        <dbReference type="ARBA" id="ARBA00023163"/>
    </source>
</evidence>
<dbReference type="PROSITE" id="PS51094">
    <property type="entry name" value="PTS_EIIA_TYPE_2"/>
    <property type="match status" value="1"/>
</dbReference>
<dbReference type="PANTHER" id="PTHR30185:SF18">
    <property type="entry name" value="TRANSCRIPTIONAL REGULATOR MTLR"/>
    <property type="match status" value="1"/>
</dbReference>
<evidence type="ECO:0000313" key="9">
    <source>
        <dbReference type="EMBL" id="TGJ75460.1"/>
    </source>
</evidence>
<dbReference type="SUPFAM" id="SSF63520">
    <property type="entry name" value="PTS-regulatory domain, PRD"/>
    <property type="match status" value="1"/>
</dbReference>
<keyword evidence="2" id="KW-0677">Repeat</keyword>
<dbReference type="InterPro" id="IPR011608">
    <property type="entry name" value="PRD"/>
</dbReference>
<dbReference type="PROSITE" id="PS51099">
    <property type="entry name" value="PTS_EIIB_TYPE_2"/>
    <property type="match status" value="1"/>
</dbReference>
<feature type="domain" description="PRD" evidence="8">
    <location>
        <begin position="290"/>
        <end position="396"/>
    </location>
</feature>
<name>A0A4Z0Y931_9FIRM</name>
<dbReference type="AlphaFoldDB" id="A0A4Z0Y931"/>
<dbReference type="Proteomes" id="UP000297714">
    <property type="component" value="Unassembled WGS sequence"/>
</dbReference>
<dbReference type="SUPFAM" id="SSF52794">
    <property type="entry name" value="PTS system IIB component-like"/>
    <property type="match status" value="1"/>
</dbReference>
<keyword evidence="10" id="KW-1185">Reference proteome</keyword>
<evidence type="ECO:0000256" key="4">
    <source>
        <dbReference type="ARBA" id="ARBA00023159"/>
    </source>
</evidence>
<dbReference type="InterPro" id="IPR036388">
    <property type="entry name" value="WH-like_DNA-bd_sf"/>
</dbReference>
<dbReference type="InterPro" id="IPR036634">
    <property type="entry name" value="PRD_sf"/>
</dbReference>
<feature type="domain" description="PTS EIIA type-2" evidence="6">
    <location>
        <begin position="547"/>
        <end position="693"/>
    </location>
</feature>
<dbReference type="Pfam" id="PF05043">
    <property type="entry name" value="Mga"/>
    <property type="match status" value="1"/>
</dbReference>
<dbReference type="InterPro" id="IPR036095">
    <property type="entry name" value="PTS_EIIB-like_sf"/>
</dbReference>
<evidence type="ECO:0000313" key="10">
    <source>
        <dbReference type="Proteomes" id="UP000297714"/>
    </source>
</evidence>
<accession>A0A4Z0Y931</accession>
<feature type="domain" description="PTS EIIB type-2" evidence="7">
    <location>
        <begin position="400"/>
        <end position="488"/>
    </location>
</feature>
<dbReference type="OrthoDB" id="3175596at2"/>
<keyword evidence="3" id="KW-0805">Transcription regulation</keyword>
<dbReference type="Pfam" id="PF00874">
    <property type="entry name" value="PRD"/>
    <property type="match status" value="1"/>
</dbReference>
<dbReference type="PANTHER" id="PTHR30185">
    <property type="entry name" value="CRYPTIC BETA-GLUCOSIDE BGL OPERON ANTITERMINATOR"/>
    <property type="match status" value="1"/>
</dbReference>
<organism evidence="9 10">
    <name type="scientific">Caproiciproducens galactitolivorans</name>
    <dbReference type="NCBI Taxonomy" id="642589"/>
    <lineage>
        <taxon>Bacteria</taxon>
        <taxon>Bacillati</taxon>
        <taxon>Bacillota</taxon>
        <taxon>Clostridia</taxon>
        <taxon>Eubacteriales</taxon>
        <taxon>Acutalibacteraceae</taxon>
        <taxon>Caproiciproducens</taxon>
    </lineage>
</organism>
<evidence type="ECO:0000259" key="6">
    <source>
        <dbReference type="PROSITE" id="PS51094"/>
    </source>
</evidence>
<dbReference type="Gene3D" id="1.10.1790.10">
    <property type="entry name" value="PRD domain"/>
    <property type="match status" value="1"/>
</dbReference>
<dbReference type="PROSITE" id="PS51372">
    <property type="entry name" value="PRD_2"/>
    <property type="match status" value="1"/>
</dbReference>
<dbReference type="GO" id="GO:0006355">
    <property type="term" value="P:regulation of DNA-templated transcription"/>
    <property type="evidence" value="ECO:0007669"/>
    <property type="project" value="InterPro"/>
</dbReference>
<dbReference type="InterPro" id="IPR050661">
    <property type="entry name" value="BglG_antiterminators"/>
</dbReference>
<keyword evidence="1" id="KW-0808">Transferase</keyword>
<gene>
    <name evidence="9" type="primary">licR</name>
    <name evidence="9" type="ORF">CAGA_24090</name>
</gene>
<keyword evidence="4" id="KW-0010">Activator</keyword>
<evidence type="ECO:0000256" key="2">
    <source>
        <dbReference type="ARBA" id="ARBA00022737"/>
    </source>
</evidence>
<sequence>MNKRVSDIMNDIISKGGDGGIPFFAQKYHVSERTIRNDLKTINGILCDNRLPPFNISSNGAIVYYGEKKPILNLIKRNDFYAYKLSKEERKIAFSLILLLSDNFVTLTSVAEELFVSRTTLINDLDSVKQLLRSRNLEVESRPNKGIRLLGSERARRHCIIDIALAKLGLSSKQYGPFYNMILSLIDRNESDKQTIEQIIKTEERKNGLRFTDTAFATLVYCLIVSIGRMSTGNFAEEREDLKDANYPLAKNLLAYTTDYFHLPLRKSEIQFLSEILRELSPARRGGAHESSVEIQVIATKFIRNISENLSIDLTSDFTFYKNLENHLQATLRNRFASLPQSSVTELIAQNYSDVMRVTKKEAVILEDYIRHTISENEISYLAMHICAAIERKRGSRKRARIAVACGGGVGTSELLVERLQKRFSFDIAAVVAAHNADTLKDAGIDFIISTVPVKNCGIDYIQVSPFLDDGDYLKICRYLDSKHPARTTDLPEKRLTSEGLMKKLQPILSELIPQEDATEAIILRVRKAAAEYFGERTEHGTAMLCQLLSPDKIRLDVECCCSDEAIRQSADILLKQGYILPQYIEAIFQNMRENGSYFVLSPGFAVPHAGLGNGSQKMGMSLLRLKHPVPFGNEEFDPVEFVCCLSAVDSDSHLKAFFNLVNLLRMDEFKAKLHVAATPDVAAEIIRIYESRIAQ</sequence>
<dbReference type="InterPro" id="IPR002178">
    <property type="entry name" value="PTS_EIIA_type-2_dom"/>
</dbReference>
<dbReference type="InterPro" id="IPR016152">
    <property type="entry name" value="PTrfase/Anion_transptr"/>
</dbReference>
<dbReference type="CDD" id="cd05568">
    <property type="entry name" value="PTS_IIB_bgl_like"/>
    <property type="match status" value="1"/>
</dbReference>
<evidence type="ECO:0000259" key="7">
    <source>
        <dbReference type="PROSITE" id="PS51099"/>
    </source>
</evidence>
<dbReference type="SUPFAM" id="SSF55804">
    <property type="entry name" value="Phoshotransferase/anion transport protein"/>
    <property type="match status" value="1"/>
</dbReference>
<dbReference type="Gene3D" id="1.10.10.10">
    <property type="entry name" value="Winged helix-like DNA-binding domain superfamily/Winged helix DNA-binding domain"/>
    <property type="match status" value="1"/>
</dbReference>
<reference evidence="9 10" key="1">
    <citation type="submission" date="2019-04" db="EMBL/GenBank/DDBJ databases">
        <authorList>
            <person name="Poehlein A."/>
            <person name="Bengelsdorf F.R."/>
            <person name="Duerre P."/>
            <person name="Daniel R."/>
        </authorList>
    </citation>
    <scope>NUCLEOTIDE SEQUENCE [LARGE SCALE GENOMIC DNA]</scope>
    <source>
        <strain evidence="9 10">BS-1</strain>
    </source>
</reference>
<dbReference type="GO" id="GO:0009401">
    <property type="term" value="P:phosphoenolpyruvate-dependent sugar phosphotransferase system"/>
    <property type="evidence" value="ECO:0007669"/>
    <property type="project" value="InterPro"/>
</dbReference>
<evidence type="ECO:0000256" key="3">
    <source>
        <dbReference type="ARBA" id="ARBA00023015"/>
    </source>
</evidence>
<dbReference type="RefSeq" id="WP_135661101.1">
    <property type="nucleotide sequence ID" value="NZ_SRMQ01000017.1"/>
</dbReference>
<keyword evidence="5" id="KW-0804">Transcription</keyword>
<comment type="caution">
    <text evidence="9">The sequence shown here is derived from an EMBL/GenBank/DDBJ whole genome shotgun (WGS) entry which is preliminary data.</text>
</comment>
<dbReference type="InterPro" id="IPR007737">
    <property type="entry name" value="Mga_HTH"/>
</dbReference>
<dbReference type="EMBL" id="SRMQ01000017">
    <property type="protein sequence ID" value="TGJ75460.1"/>
    <property type="molecule type" value="Genomic_DNA"/>
</dbReference>
<evidence type="ECO:0000259" key="8">
    <source>
        <dbReference type="PROSITE" id="PS51372"/>
    </source>
</evidence>
<evidence type="ECO:0000256" key="1">
    <source>
        <dbReference type="ARBA" id="ARBA00022679"/>
    </source>
</evidence>
<dbReference type="GO" id="GO:0008982">
    <property type="term" value="F:protein-N(PI)-phosphohistidine-sugar phosphotransferase activity"/>
    <property type="evidence" value="ECO:0007669"/>
    <property type="project" value="InterPro"/>
</dbReference>